<dbReference type="Ensembl" id="ENSCINT00000031987.1">
    <property type="protein sequence ID" value="ENSCINP00000031472.1"/>
    <property type="gene ID" value="ENSCING00000024372.1"/>
</dbReference>
<dbReference type="Gene3D" id="1.10.1240.60">
    <property type="match status" value="1"/>
</dbReference>
<dbReference type="PANTHER" id="PTHR45746:SF6">
    <property type="entry name" value="LP21163P"/>
    <property type="match status" value="1"/>
</dbReference>
<dbReference type="InterPro" id="IPR036284">
    <property type="entry name" value="GGL_sf"/>
</dbReference>
<reference evidence="5" key="2">
    <citation type="journal article" date="2008" name="Genome Biol.">
        <title>Improved genome assembly and evidence-based global gene model set for the chordate Ciona intestinalis: new insight into intron and operon populations.</title>
        <authorList>
            <person name="Satou Y."/>
            <person name="Mineta K."/>
            <person name="Ogasawara M."/>
            <person name="Sasakura Y."/>
            <person name="Shoguchi E."/>
            <person name="Ueno K."/>
            <person name="Yamada L."/>
            <person name="Matsumoto J."/>
            <person name="Wasserscheid J."/>
            <person name="Dewar K."/>
            <person name="Wiley G.B."/>
            <person name="Macmil S.L."/>
            <person name="Roe B.A."/>
            <person name="Zeller R.W."/>
            <person name="Hastings K.E."/>
            <person name="Lemaire P."/>
            <person name="Lindquist E."/>
            <person name="Endo T."/>
            <person name="Hotta K."/>
            <person name="Inaba K."/>
        </authorList>
    </citation>
    <scope>NUCLEOTIDE SEQUENCE [LARGE SCALE GENOMIC DNA]</scope>
    <source>
        <strain evidence="5">wild type</strain>
    </source>
</reference>
<dbReference type="FunFam" id="1.10.167.10:FF:000001">
    <property type="entry name" value="Putative regulator of g-protein signaling 12"/>
    <property type="match status" value="1"/>
</dbReference>
<dbReference type="CDD" id="cd04450">
    <property type="entry name" value="DEP_RGS7-like"/>
    <property type="match status" value="1"/>
</dbReference>
<dbReference type="CDD" id="cd08705">
    <property type="entry name" value="RGS_R7-like"/>
    <property type="match status" value="1"/>
</dbReference>
<dbReference type="Gene3D" id="1.10.167.10">
    <property type="entry name" value="Regulator of G-protein Signalling 4, domain 2"/>
    <property type="match status" value="1"/>
</dbReference>
<dbReference type="InterPro" id="IPR040759">
    <property type="entry name" value="RGS_DHEX"/>
</dbReference>
<dbReference type="InterPro" id="IPR036388">
    <property type="entry name" value="WH-like_DNA-bd_sf"/>
</dbReference>
<dbReference type="SUPFAM" id="SSF48670">
    <property type="entry name" value="Transducin (heterotrimeric G protein), gamma chain"/>
    <property type="match status" value="1"/>
</dbReference>
<dbReference type="PROSITE" id="PS50132">
    <property type="entry name" value="RGS"/>
    <property type="match status" value="1"/>
</dbReference>
<accession>H2XP89</accession>
<dbReference type="FunFam" id="1.10.1240.60:FF:000001">
    <property type="entry name" value="Regulator of G-protein signaling 6"/>
    <property type="match status" value="1"/>
</dbReference>
<dbReference type="PANTHER" id="PTHR45746">
    <property type="entry name" value="LP21163P"/>
    <property type="match status" value="1"/>
</dbReference>
<dbReference type="Gene3D" id="1.10.10.10">
    <property type="entry name" value="Winged helix-like DNA-binding domain superfamily/Winged helix DNA-binding domain"/>
    <property type="match status" value="1"/>
</dbReference>
<dbReference type="FunCoup" id="H2XP89">
    <property type="interactions" value="8"/>
</dbReference>
<protein>
    <recommendedName>
        <fullName evidence="7">Regulator of G-protein signaling 7</fullName>
    </recommendedName>
</protein>
<dbReference type="GO" id="GO:0005096">
    <property type="term" value="F:GTPase activator activity"/>
    <property type="evidence" value="ECO:0000318"/>
    <property type="project" value="GO_Central"/>
</dbReference>
<evidence type="ECO:0000259" key="2">
    <source>
        <dbReference type="PROSITE" id="PS50058"/>
    </source>
</evidence>
<dbReference type="FunFam" id="1.10.10.10:FF:000162">
    <property type="entry name" value="Regulator of G-protein signaling 6"/>
    <property type="match status" value="1"/>
</dbReference>
<dbReference type="Proteomes" id="UP000008144">
    <property type="component" value="Chromosome 2"/>
</dbReference>
<dbReference type="Pfam" id="PF00610">
    <property type="entry name" value="DEP"/>
    <property type="match status" value="1"/>
</dbReference>
<dbReference type="GO" id="GO:0043005">
    <property type="term" value="C:neuron projection"/>
    <property type="evidence" value="ECO:0000318"/>
    <property type="project" value="GO_Central"/>
</dbReference>
<dbReference type="PRINTS" id="PR01301">
    <property type="entry name" value="RGSPROTEIN"/>
</dbReference>
<reference evidence="5" key="4">
    <citation type="submission" date="2025-09" db="UniProtKB">
        <authorList>
            <consortium name="Ensembl"/>
        </authorList>
    </citation>
    <scope>IDENTIFICATION</scope>
</reference>
<dbReference type="STRING" id="7719.ENSCINP00000031472"/>
<dbReference type="InterPro" id="IPR044926">
    <property type="entry name" value="RGS_subdomain_2"/>
</dbReference>
<dbReference type="Pfam" id="PF18148">
    <property type="entry name" value="RGS_DHEX"/>
    <property type="match status" value="1"/>
</dbReference>
<keyword evidence="1" id="KW-0734">Signal transduction inhibitor</keyword>
<dbReference type="InterPro" id="IPR036390">
    <property type="entry name" value="WH_DNA-bd_sf"/>
</dbReference>
<dbReference type="AlphaFoldDB" id="H2XP89"/>
<dbReference type="InterPro" id="IPR016137">
    <property type="entry name" value="RGS"/>
</dbReference>
<dbReference type="Pfam" id="PF00615">
    <property type="entry name" value="RGS"/>
    <property type="match status" value="1"/>
</dbReference>
<reference evidence="6" key="1">
    <citation type="journal article" date="2002" name="Science">
        <title>The draft genome of Ciona intestinalis: insights into chordate and vertebrate origins.</title>
        <authorList>
            <person name="Dehal P."/>
            <person name="Satou Y."/>
            <person name="Campbell R.K."/>
            <person name="Chapman J."/>
            <person name="Degnan B."/>
            <person name="De Tomaso A."/>
            <person name="Davidson B."/>
            <person name="Di Gregorio A."/>
            <person name="Gelpke M."/>
            <person name="Goodstein D.M."/>
            <person name="Harafuji N."/>
            <person name="Hastings K.E."/>
            <person name="Ho I."/>
            <person name="Hotta K."/>
            <person name="Huang W."/>
            <person name="Kawashima T."/>
            <person name="Lemaire P."/>
            <person name="Martinez D."/>
            <person name="Meinertzhagen I.A."/>
            <person name="Necula S."/>
            <person name="Nonaka M."/>
            <person name="Putnam N."/>
            <person name="Rash S."/>
            <person name="Saiga H."/>
            <person name="Satake M."/>
            <person name="Terry A."/>
            <person name="Yamada L."/>
            <person name="Wang H.G."/>
            <person name="Awazu S."/>
            <person name="Azumi K."/>
            <person name="Boore J."/>
            <person name="Branno M."/>
            <person name="Chin-Bow S."/>
            <person name="DeSantis R."/>
            <person name="Doyle S."/>
            <person name="Francino P."/>
            <person name="Keys D.N."/>
            <person name="Haga S."/>
            <person name="Hayashi H."/>
            <person name="Hino K."/>
            <person name="Imai K.S."/>
            <person name="Inaba K."/>
            <person name="Kano S."/>
            <person name="Kobayashi K."/>
            <person name="Kobayashi M."/>
            <person name="Lee B.I."/>
            <person name="Makabe K.W."/>
            <person name="Manohar C."/>
            <person name="Matassi G."/>
            <person name="Medina M."/>
            <person name="Mochizuki Y."/>
            <person name="Mount S."/>
            <person name="Morishita T."/>
            <person name="Miura S."/>
            <person name="Nakayama A."/>
            <person name="Nishizaka S."/>
            <person name="Nomoto H."/>
            <person name="Ohta F."/>
            <person name="Oishi K."/>
            <person name="Rigoutsos I."/>
            <person name="Sano M."/>
            <person name="Sasaki A."/>
            <person name="Sasakura Y."/>
            <person name="Shoguchi E."/>
            <person name="Shin-i T."/>
            <person name="Spagnuolo A."/>
            <person name="Stainier D."/>
            <person name="Suzuki M.M."/>
            <person name="Tassy O."/>
            <person name="Takatori N."/>
            <person name="Tokuoka M."/>
            <person name="Yagi K."/>
            <person name="Yoshizaki F."/>
            <person name="Wada S."/>
            <person name="Zhang C."/>
            <person name="Hyatt P.D."/>
            <person name="Larimer F."/>
            <person name="Detter C."/>
            <person name="Doggett N."/>
            <person name="Glavina T."/>
            <person name="Hawkins T."/>
            <person name="Richardson P."/>
            <person name="Lucas S."/>
            <person name="Kohara Y."/>
            <person name="Levine M."/>
            <person name="Satoh N."/>
            <person name="Rokhsar D.S."/>
        </authorList>
    </citation>
    <scope>NUCLEOTIDE SEQUENCE [LARGE SCALE GENOMIC DNA]</scope>
</reference>
<dbReference type="Pfam" id="PF00631">
    <property type="entry name" value="G-gamma"/>
    <property type="match status" value="1"/>
</dbReference>
<dbReference type="HOGENOM" id="CLU_025092_4_0_1"/>
<dbReference type="GO" id="GO:0007186">
    <property type="term" value="P:G protein-coupled receptor signaling pathway"/>
    <property type="evidence" value="ECO:0000318"/>
    <property type="project" value="GO_Central"/>
</dbReference>
<dbReference type="GO" id="GO:0009968">
    <property type="term" value="P:negative regulation of signal transduction"/>
    <property type="evidence" value="ECO:0007669"/>
    <property type="project" value="UniProtKB-KW"/>
</dbReference>
<evidence type="ECO:0008006" key="7">
    <source>
        <dbReference type="Google" id="ProtNLM"/>
    </source>
</evidence>
<dbReference type="InterPro" id="IPR034483">
    <property type="entry name" value="RGS_Egl-10"/>
</dbReference>
<sequence>KDSPNMILYTKMEALLSKMQNDKTGVPIKTVKSLLTKIPDVFSGEDLVSWLVNHLNISDLDEAIHLGSLIAAHGYFFPIDDHVITLKNDGSFYRFQWDYYWPSKGWEPENTEYAVYLCKRTMQNKARLELADYEAENLARLQRTFSKSWEDIFARAELEAKRDRKRDKTTRKIDDSRERAFWDVHRPVPGCVNTTEVDIKKAYWYKDRIKKSLYNSSPRKVSGVDKQSSPNPQMKSETIDSLNLILSNLRRQLDRHCLKMSKVCESIISYSDQQNDYDPLLTPIPSNPWISNEEQYWADEKSREITVRRATKWKFSFSELLADERGREQFRKFLEKEFSAENFNFWIACQNLKQQPFKKLKATVKKIHHDYLSDETPNPINIDSKIKDTTLRNMESPDRYCFEEAQEHIYHLMKSDSYARFLKSDQYKSFAANKSSSKDIKKMSGTTYNA</sequence>
<dbReference type="PROSITE" id="PS50058">
    <property type="entry name" value="G_PROTEIN_GAMMA"/>
    <property type="match status" value="1"/>
</dbReference>
<dbReference type="EMBL" id="EAAA01001517">
    <property type="status" value="NOT_ANNOTATED_CDS"/>
    <property type="molecule type" value="Genomic_DNA"/>
</dbReference>
<dbReference type="SMART" id="SM00315">
    <property type="entry name" value="RGS"/>
    <property type="match status" value="1"/>
</dbReference>
<dbReference type="InParanoid" id="H2XP89"/>
<dbReference type="InterPro" id="IPR036305">
    <property type="entry name" value="RGS_sf"/>
</dbReference>
<evidence type="ECO:0000259" key="4">
    <source>
        <dbReference type="PROSITE" id="PS50186"/>
    </source>
</evidence>
<dbReference type="InterPro" id="IPR047017">
    <property type="entry name" value="RGS6/7/9/11_DHEX_sf"/>
</dbReference>
<proteinExistence type="predicted"/>
<dbReference type="InterPro" id="IPR047016">
    <property type="entry name" value="RGS6/7/9/11"/>
</dbReference>
<keyword evidence="6" id="KW-1185">Reference proteome</keyword>
<reference evidence="5" key="3">
    <citation type="submission" date="2025-08" db="UniProtKB">
        <authorList>
            <consortium name="Ensembl"/>
        </authorList>
    </citation>
    <scope>IDENTIFICATION</scope>
</reference>
<dbReference type="SUPFAM" id="SSF48097">
    <property type="entry name" value="Regulator of G-protein signaling, RGS"/>
    <property type="match status" value="1"/>
</dbReference>
<dbReference type="GO" id="GO:0008277">
    <property type="term" value="P:regulation of G protein-coupled receptor signaling pathway"/>
    <property type="evidence" value="ECO:0007669"/>
    <property type="project" value="InterPro"/>
</dbReference>
<dbReference type="SUPFAM" id="SSF46785">
    <property type="entry name" value="Winged helix' DNA-binding domain"/>
    <property type="match status" value="1"/>
</dbReference>
<dbReference type="GeneTree" id="ENSGT00940000170966"/>
<dbReference type="InterPro" id="IPR015898">
    <property type="entry name" value="G-protein_gamma-like_dom"/>
</dbReference>
<dbReference type="GO" id="GO:0035556">
    <property type="term" value="P:intracellular signal transduction"/>
    <property type="evidence" value="ECO:0007669"/>
    <property type="project" value="InterPro"/>
</dbReference>
<dbReference type="InterPro" id="IPR000591">
    <property type="entry name" value="DEP_dom"/>
</dbReference>
<feature type="domain" description="RGS" evidence="3">
    <location>
        <begin position="316"/>
        <end position="431"/>
    </location>
</feature>
<feature type="domain" description="DEP" evidence="4">
    <location>
        <begin position="22"/>
        <end position="97"/>
    </location>
</feature>
<dbReference type="CDD" id="cd00068">
    <property type="entry name" value="GGL"/>
    <property type="match status" value="1"/>
</dbReference>
<name>H2XP89_CIOIN</name>
<evidence type="ECO:0000259" key="3">
    <source>
        <dbReference type="PROSITE" id="PS50132"/>
    </source>
</evidence>
<dbReference type="SMART" id="SM00224">
    <property type="entry name" value="GGL"/>
    <property type="match status" value="1"/>
</dbReference>
<dbReference type="PROSITE" id="PS50186">
    <property type="entry name" value="DEP"/>
    <property type="match status" value="1"/>
</dbReference>
<dbReference type="OMA" id="AWIMKNL"/>
<organism evidence="5 6">
    <name type="scientific">Ciona intestinalis</name>
    <name type="common">Transparent sea squirt</name>
    <name type="synonym">Ascidia intestinalis</name>
    <dbReference type="NCBI Taxonomy" id="7719"/>
    <lineage>
        <taxon>Eukaryota</taxon>
        <taxon>Metazoa</taxon>
        <taxon>Chordata</taxon>
        <taxon>Tunicata</taxon>
        <taxon>Ascidiacea</taxon>
        <taxon>Phlebobranchia</taxon>
        <taxon>Cionidae</taxon>
        <taxon>Ciona</taxon>
    </lineage>
</organism>
<evidence type="ECO:0000256" key="1">
    <source>
        <dbReference type="ARBA" id="ARBA00022700"/>
    </source>
</evidence>
<dbReference type="GO" id="GO:0005737">
    <property type="term" value="C:cytoplasm"/>
    <property type="evidence" value="ECO:0000318"/>
    <property type="project" value="GO_Central"/>
</dbReference>
<dbReference type="SMART" id="SM01224">
    <property type="entry name" value="G_gamma"/>
    <property type="match status" value="1"/>
</dbReference>
<dbReference type="Gene3D" id="4.10.260.10">
    <property type="entry name" value="Transducin (heterotrimeric G protein), gamma chain"/>
    <property type="match status" value="1"/>
</dbReference>
<dbReference type="SMART" id="SM00049">
    <property type="entry name" value="DEP"/>
    <property type="match status" value="1"/>
</dbReference>
<evidence type="ECO:0000313" key="5">
    <source>
        <dbReference type="Ensembl" id="ENSCINP00000031472.1"/>
    </source>
</evidence>
<feature type="domain" description="G protein gamma" evidence="2">
    <location>
        <begin position="235"/>
        <end position="301"/>
    </location>
</feature>
<evidence type="ECO:0000313" key="6">
    <source>
        <dbReference type="Proteomes" id="UP000008144"/>
    </source>
</evidence>